<feature type="region of interest" description="Disordered" evidence="1">
    <location>
        <begin position="197"/>
        <end position="221"/>
    </location>
</feature>
<dbReference type="eggNOG" id="ENOG502ZAXG">
    <property type="taxonomic scope" value="Bacteria"/>
</dbReference>
<comment type="caution">
    <text evidence="2">The sequence shown here is derived from an EMBL/GenBank/DDBJ whole genome shotgun (WGS) entry which is preliminary data.</text>
</comment>
<sequence>MSTNSLQYGSGSVVSSRTGFTHTGSPRPSRPGQLDPAIVEGIAGGSDPSAVSEMSHASAAALLDRVHHTADPEIVSRVLTLVDHEGVDVIAALWSRSEPDSLPGILWRLYMLRTWMRKNRDSIARLWRVGEPVATAASAIAGVDAAPTEDDIARTADSILAGAFTGDFAVALERAAAFTDVVALGLRVEAKRMSARAAGPANASGGTARTGSTSSAQGKQHVTKAARLLHTAGNLFVTAKDFRHGASLWRRGKLD</sequence>
<evidence type="ECO:0000313" key="3">
    <source>
        <dbReference type="Proteomes" id="UP000029033"/>
    </source>
</evidence>
<evidence type="ECO:0000313" key="2">
    <source>
        <dbReference type="EMBL" id="KFI95584.1"/>
    </source>
</evidence>
<feature type="compositionally biased region" description="Polar residues" evidence="1">
    <location>
        <begin position="1"/>
        <end position="26"/>
    </location>
</feature>
<feature type="region of interest" description="Disordered" evidence="1">
    <location>
        <begin position="1"/>
        <end position="50"/>
    </location>
</feature>
<dbReference type="EMBL" id="JGZO01000002">
    <property type="protein sequence ID" value="KFI95584.1"/>
    <property type="molecule type" value="Genomic_DNA"/>
</dbReference>
<accession>A0A087DJ84</accession>
<evidence type="ECO:0000256" key="1">
    <source>
        <dbReference type="SAM" id="MobiDB-lite"/>
    </source>
</evidence>
<reference evidence="2 3" key="1">
    <citation type="submission" date="2014-03" db="EMBL/GenBank/DDBJ databases">
        <title>Genomics of Bifidobacteria.</title>
        <authorList>
            <person name="Ventura M."/>
            <person name="Milani C."/>
            <person name="Lugli G.A."/>
        </authorList>
    </citation>
    <scope>NUCLEOTIDE SEQUENCE [LARGE SCALE GENOMIC DNA]</scope>
    <source>
        <strain evidence="2 3">LMG 21589</strain>
    </source>
</reference>
<gene>
    <name evidence="2" type="ORF">BSCA_0616</name>
</gene>
<organism evidence="2 3">
    <name type="scientific">Bifidobacterium scardovii</name>
    <dbReference type="NCBI Taxonomy" id="158787"/>
    <lineage>
        <taxon>Bacteria</taxon>
        <taxon>Bacillati</taxon>
        <taxon>Actinomycetota</taxon>
        <taxon>Actinomycetes</taxon>
        <taxon>Bifidobacteriales</taxon>
        <taxon>Bifidobacteriaceae</taxon>
        <taxon>Bifidobacterium</taxon>
    </lineage>
</organism>
<dbReference type="STRING" id="158787.BSCA_0616"/>
<proteinExistence type="predicted"/>
<protein>
    <submittedName>
        <fullName evidence="2">Thymidine phosphorylase</fullName>
    </submittedName>
</protein>
<feature type="compositionally biased region" description="Low complexity" evidence="1">
    <location>
        <begin position="203"/>
        <end position="216"/>
    </location>
</feature>
<dbReference type="Proteomes" id="UP000029033">
    <property type="component" value="Unassembled WGS sequence"/>
</dbReference>
<keyword evidence="3" id="KW-1185">Reference proteome</keyword>
<name>A0A087DJ84_9BIFI</name>
<dbReference type="AlphaFoldDB" id="A0A087DJ84"/>